<evidence type="ECO:0000313" key="3">
    <source>
        <dbReference type="Proteomes" id="UP001619887"/>
    </source>
</evidence>
<reference evidence="2 3" key="1">
    <citation type="journal article" date="2022" name="G3 (Bethesda)">
        <title>Evaluating Illumina-, Nanopore-, and PacBio-based genome assembly strategies with the bald notothen, Trematomus borchgrevinki.</title>
        <authorList>
            <person name="Rayamajhi N."/>
            <person name="Cheng C.C."/>
            <person name="Catchen J.M."/>
        </authorList>
    </citation>
    <scope>NUCLEOTIDE SEQUENCE [LARGE SCALE GENOMIC DNA]</scope>
    <source>
        <strain evidence="2">AGRC-2024</strain>
    </source>
</reference>
<protein>
    <submittedName>
        <fullName evidence="2">Uncharacterized protein</fullName>
    </submittedName>
</protein>
<keyword evidence="3" id="KW-1185">Reference proteome</keyword>
<gene>
    <name evidence="2" type="ORF">OYC64_020481</name>
</gene>
<evidence type="ECO:0000313" key="2">
    <source>
        <dbReference type="EMBL" id="KAL3042556.1"/>
    </source>
</evidence>
<dbReference type="Proteomes" id="UP001619887">
    <property type="component" value="Unassembled WGS sequence"/>
</dbReference>
<dbReference type="AlphaFoldDB" id="A0ABD2FLK1"/>
<feature type="region of interest" description="Disordered" evidence="1">
    <location>
        <begin position="1"/>
        <end position="39"/>
    </location>
</feature>
<sequence>MRAPSSHNRTEGKEDKASLSWSNQKEREVMLSKRKRERVSKSTIYVHCANLSVSPSPPFTSPVRPASRGRGWHNLSFSWRKDRHPTARRV</sequence>
<dbReference type="EMBL" id="JBIYXZ010002089">
    <property type="protein sequence ID" value="KAL3042556.1"/>
    <property type="molecule type" value="Genomic_DNA"/>
</dbReference>
<comment type="caution">
    <text evidence="2">The sequence shown here is derived from an EMBL/GenBank/DDBJ whole genome shotgun (WGS) entry which is preliminary data.</text>
</comment>
<reference evidence="2 3" key="2">
    <citation type="journal article" date="2024" name="G3 (Bethesda)">
        <title>The genome of the cryopelagic Antarctic bald notothen, Trematomus borchgrevinki.</title>
        <authorList>
            <person name="Rayamajhi N."/>
            <person name="Rivera-Colon A.G."/>
            <person name="Minhas B.F."/>
            <person name="Cheng C.C."/>
            <person name="Catchen J.M."/>
        </authorList>
    </citation>
    <scope>NUCLEOTIDE SEQUENCE [LARGE SCALE GENOMIC DNA]</scope>
    <source>
        <strain evidence="2">AGRC-2024</strain>
    </source>
</reference>
<accession>A0ABD2FLK1</accession>
<organism evidence="2 3">
    <name type="scientific">Pagothenia borchgrevinki</name>
    <name type="common">Bald rockcod</name>
    <name type="synonym">Trematomus borchgrevinki</name>
    <dbReference type="NCBI Taxonomy" id="8213"/>
    <lineage>
        <taxon>Eukaryota</taxon>
        <taxon>Metazoa</taxon>
        <taxon>Chordata</taxon>
        <taxon>Craniata</taxon>
        <taxon>Vertebrata</taxon>
        <taxon>Euteleostomi</taxon>
        <taxon>Actinopterygii</taxon>
        <taxon>Neopterygii</taxon>
        <taxon>Teleostei</taxon>
        <taxon>Neoteleostei</taxon>
        <taxon>Acanthomorphata</taxon>
        <taxon>Eupercaria</taxon>
        <taxon>Perciformes</taxon>
        <taxon>Notothenioidei</taxon>
        <taxon>Nototheniidae</taxon>
        <taxon>Pagothenia</taxon>
    </lineage>
</organism>
<name>A0ABD2FLK1_PAGBO</name>
<evidence type="ECO:0000256" key="1">
    <source>
        <dbReference type="SAM" id="MobiDB-lite"/>
    </source>
</evidence>
<proteinExistence type="predicted"/>
<feature type="compositionally biased region" description="Basic and acidic residues" evidence="1">
    <location>
        <begin position="8"/>
        <end position="17"/>
    </location>
</feature>